<dbReference type="EMBL" id="LC131463">
    <property type="protein sequence ID" value="BAV16996.1"/>
    <property type="molecule type" value="Genomic_DNA"/>
</dbReference>
<evidence type="ECO:0000313" key="1">
    <source>
        <dbReference type="EMBL" id="BAV16996.1"/>
    </source>
</evidence>
<protein>
    <recommendedName>
        <fullName evidence="2">Helix-turn-helix domain-containing protein</fullName>
    </recommendedName>
</protein>
<organism evidence="1">
    <name type="scientific">Streptomyces sp. TK08046</name>
    <dbReference type="NCBI Taxonomy" id="1112731"/>
    <lineage>
        <taxon>Bacteria</taxon>
        <taxon>Bacillati</taxon>
        <taxon>Actinomycetota</taxon>
        <taxon>Actinomycetes</taxon>
        <taxon>Kitasatosporales</taxon>
        <taxon>Streptomycetaceae</taxon>
        <taxon>Streptomyces</taxon>
    </lineage>
</organism>
<name>A0A193PKT8_9ACTN</name>
<dbReference type="AlphaFoldDB" id="A0A193PKT8"/>
<reference evidence="1" key="1">
    <citation type="journal article" date="2016" name="Biosci. Biotechnol. Biochem.">
        <title>Cloning and identification of saprolmycin biosynthetic gene cluster from Streptomyces sp. TK08046.</title>
        <authorList>
            <person name="Kawasaki T."/>
            <person name="Moriyama A."/>
            <person name="Nakagawa K."/>
            <person name="Imamura N."/>
        </authorList>
    </citation>
    <scope>NUCLEOTIDE SEQUENCE</scope>
    <source>
        <strain evidence="1">TK08046</strain>
    </source>
</reference>
<proteinExistence type="predicted"/>
<evidence type="ECO:0008006" key="2">
    <source>
        <dbReference type="Google" id="ProtNLM"/>
    </source>
</evidence>
<gene>
    <name evidence="1" type="primary">sprA</name>
</gene>
<sequence length="309" mass="33228">MTCSGPSLVRAVIPEIGSPYIEAVGEMTNGRTDTTRTAPRTTGPLECEGAACRRGGTAGRARDIAAAGSRLCPTCRLRLIHDLRRLPRLYDECGGLLTGADRPRDRTSGGPLPGMPFNTAAAEARSEIVGVLRSWAALVIEERGAGAPRDTPGDIADFLLRQADWLGAHQAVGELSDEVNRCVRRARGVIDPAPRRRVPVGDCVVPGCRGALTAAAGRGSADTAVEVGCDTDPAHRWSGQEWLRQGASAAQRQEPAVRWMTARDIAVLWGVAPGSVYRRASEDRWRRRAHNGRTYYHEQDIHASLGARA</sequence>
<accession>A0A193PKT8</accession>